<evidence type="ECO:0000256" key="6">
    <source>
        <dbReference type="RuleBase" id="RU003369"/>
    </source>
</evidence>
<dbReference type="PRINTS" id="PR00086">
    <property type="entry name" value="LLDHDRGNASE"/>
</dbReference>
<name>A0A0F5H1E4_9BACT</name>
<reference evidence="9 10" key="1">
    <citation type="submission" date="2015-03" db="EMBL/GenBank/DDBJ databases">
        <title>Genome sequence of Mycoplasma meleagridis strain ATCC 25294.</title>
        <authorList>
            <person name="Yacoub E."/>
            <person name="Blanchard A."/>
            <person name="Sirand-Pugnet P."/>
            <person name="Mardassi B.B.A."/>
        </authorList>
    </citation>
    <scope>NUCLEOTIDE SEQUENCE [LARGE SCALE GENOMIC DNA]</scope>
    <source>
        <strain evidence="9 10">ATCC 25294</strain>
    </source>
</reference>
<dbReference type="OrthoDB" id="9802969at2"/>
<keyword evidence="2 6" id="KW-0560">Oxidoreductase</keyword>
<dbReference type="PIRSF" id="PIRSF000102">
    <property type="entry name" value="Lac_mal_DH"/>
    <property type="match status" value="1"/>
</dbReference>
<feature type="domain" description="Lactate/malate dehydrogenase C-terminal" evidence="8">
    <location>
        <begin position="147"/>
        <end position="314"/>
    </location>
</feature>
<dbReference type="InterPro" id="IPR001236">
    <property type="entry name" value="Lactate/malate_DH_N"/>
</dbReference>
<feature type="domain" description="Lactate/malate dehydrogenase N-terminal" evidence="7">
    <location>
        <begin position="3"/>
        <end position="143"/>
    </location>
</feature>
<evidence type="ECO:0000313" key="9">
    <source>
        <dbReference type="EMBL" id="KKB26975.1"/>
    </source>
</evidence>
<dbReference type="InterPro" id="IPR022383">
    <property type="entry name" value="Lactate/malate_DH_C"/>
</dbReference>
<evidence type="ECO:0000256" key="4">
    <source>
        <dbReference type="PIRSR" id="PIRSR000102-1"/>
    </source>
</evidence>
<dbReference type="InterPro" id="IPR001557">
    <property type="entry name" value="L-lactate/malate_DH"/>
</dbReference>
<evidence type="ECO:0000259" key="7">
    <source>
        <dbReference type="Pfam" id="PF00056"/>
    </source>
</evidence>
<dbReference type="PANTHER" id="PTHR43128:SF16">
    <property type="entry name" value="L-LACTATE DEHYDROGENASE"/>
    <property type="match status" value="1"/>
</dbReference>
<evidence type="ECO:0000259" key="8">
    <source>
        <dbReference type="Pfam" id="PF02866"/>
    </source>
</evidence>
<feature type="active site" description="Proton acceptor" evidence="4">
    <location>
        <position position="177"/>
    </location>
</feature>
<proteinExistence type="inferred from homology"/>
<feature type="binding site" evidence="5">
    <location>
        <position position="97"/>
    </location>
    <ligand>
        <name>NAD(+)</name>
        <dbReference type="ChEBI" id="CHEBI:57540"/>
    </ligand>
</feature>
<dbReference type="Pfam" id="PF00056">
    <property type="entry name" value="Ldh_1_N"/>
    <property type="match status" value="1"/>
</dbReference>
<dbReference type="SUPFAM" id="SSF51735">
    <property type="entry name" value="NAD(P)-binding Rossmann-fold domains"/>
    <property type="match status" value="1"/>
</dbReference>
<sequence>MQKIIIVGMGNVGATFVNIALARGMQAEFVFVDKNEEICNAHIHDFQDMVALMPRNNSTFRTGTLLEDSKDASIVLIAASIPAGKDFNDRLALAEANAKLMKSFGDDLVASKFKGVVIVAANPCDVMASIFTYACKIPAKKVISTGTLLDSARFRKFIAEKFNVSSDSIQGSVLGEHGAGAVPIWSTLKIADSSLENILKSRKIKKEMLPEIEKKTIDEAFYIFSRKGNTQFGIGTSIFEIVDCILNDKRLIMTIGVMLPKSYNNAGIYTSIPVILGKNGYEYLPLKVSFSDRERKLFEESTSHMAKVHEEILATLNLNVDLKSNK</sequence>
<accession>A0A0F5H1E4</accession>
<dbReference type="AlphaFoldDB" id="A0A0F5H1E4"/>
<dbReference type="RefSeq" id="WP_046096859.1">
    <property type="nucleotide sequence ID" value="NZ_JZXN01000014.1"/>
</dbReference>
<dbReference type="Gene3D" id="3.90.110.10">
    <property type="entry name" value="Lactate dehydrogenase/glycoside hydrolase, family 4, C-terminal"/>
    <property type="match status" value="1"/>
</dbReference>
<evidence type="ECO:0000256" key="1">
    <source>
        <dbReference type="ARBA" id="ARBA00006054"/>
    </source>
</evidence>
<dbReference type="PANTHER" id="PTHR43128">
    <property type="entry name" value="L-2-HYDROXYCARBOXYLATE DEHYDROGENASE (NAD(P)(+))"/>
    <property type="match status" value="1"/>
</dbReference>
<dbReference type="Pfam" id="PF02866">
    <property type="entry name" value="Ldh_1_C"/>
    <property type="match status" value="1"/>
</dbReference>
<gene>
    <name evidence="9" type="primary">ldh</name>
    <name evidence="9" type="ORF">MMELEA_04370</name>
</gene>
<dbReference type="Gene3D" id="3.40.50.720">
    <property type="entry name" value="NAD(P)-binding Rossmann-like Domain"/>
    <property type="match status" value="1"/>
</dbReference>
<dbReference type="InterPro" id="IPR036291">
    <property type="entry name" value="NAD(P)-bd_dom_sf"/>
</dbReference>
<dbReference type="Proteomes" id="UP000033750">
    <property type="component" value="Unassembled WGS sequence"/>
</dbReference>
<dbReference type="EMBL" id="JZXN01000014">
    <property type="protein sequence ID" value="KKB26975.1"/>
    <property type="molecule type" value="Genomic_DNA"/>
</dbReference>
<comment type="similarity">
    <text evidence="1">Belongs to the LDH/MDH superfamily. LDH family.</text>
</comment>
<organism evidence="9 10">
    <name type="scientific">Mycoplasmopsis meleagridis ATCC 25294</name>
    <dbReference type="NCBI Taxonomy" id="1264554"/>
    <lineage>
        <taxon>Bacteria</taxon>
        <taxon>Bacillati</taxon>
        <taxon>Mycoplasmatota</taxon>
        <taxon>Mycoplasmoidales</taxon>
        <taxon>Metamycoplasmataceae</taxon>
        <taxon>Mycoplasmopsis</taxon>
    </lineage>
</organism>
<evidence type="ECO:0000313" key="10">
    <source>
        <dbReference type="Proteomes" id="UP000033750"/>
    </source>
</evidence>
<dbReference type="SUPFAM" id="SSF56327">
    <property type="entry name" value="LDH C-terminal domain-like"/>
    <property type="match status" value="1"/>
</dbReference>
<comment type="caution">
    <text evidence="9">The sequence shown here is derived from an EMBL/GenBank/DDBJ whole genome shotgun (WGS) entry which is preliminary data.</text>
</comment>
<protein>
    <submittedName>
        <fullName evidence="9">L-lactate dehydrogenase</fullName>
    </submittedName>
</protein>
<evidence type="ECO:0000256" key="3">
    <source>
        <dbReference type="ARBA" id="ARBA00023027"/>
    </source>
</evidence>
<evidence type="ECO:0000256" key="2">
    <source>
        <dbReference type="ARBA" id="ARBA00023002"/>
    </source>
</evidence>
<keyword evidence="3 5" id="KW-0520">NAD</keyword>
<evidence type="ECO:0000256" key="5">
    <source>
        <dbReference type="PIRSR" id="PIRSR000102-3"/>
    </source>
</evidence>
<keyword evidence="10" id="KW-1185">Reference proteome</keyword>
<dbReference type="PATRIC" id="fig|1264554.4.peg.382"/>
<dbReference type="InterPro" id="IPR015955">
    <property type="entry name" value="Lactate_DH/Glyco_Ohase_4_C"/>
</dbReference>
<feature type="binding site" evidence="5">
    <location>
        <begin position="8"/>
        <end position="13"/>
    </location>
    <ligand>
        <name>NAD(+)</name>
        <dbReference type="ChEBI" id="CHEBI:57540"/>
    </ligand>
</feature>
<dbReference type="GO" id="GO:0006089">
    <property type="term" value="P:lactate metabolic process"/>
    <property type="evidence" value="ECO:0007669"/>
    <property type="project" value="TreeGrafter"/>
</dbReference>
<feature type="binding site" evidence="5">
    <location>
        <position position="33"/>
    </location>
    <ligand>
        <name>NAD(+)</name>
        <dbReference type="ChEBI" id="CHEBI:57540"/>
    </ligand>
</feature>
<dbReference type="GO" id="GO:0004459">
    <property type="term" value="F:L-lactate dehydrogenase (NAD+) activity"/>
    <property type="evidence" value="ECO:0007669"/>
    <property type="project" value="TreeGrafter"/>
</dbReference>
<dbReference type="STRING" id="29561.MM26B8_02010"/>